<dbReference type="InterPro" id="IPR051081">
    <property type="entry name" value="HTH_MetalResp_TranReg"/>
</dbReference>
<dbReference type="GO" id="GO:0003700">
    <property type="term" value="F:DNA-binding transcription factor activity"/>
    <property type="evidence" value="ECO:0007669"/>
    <property type="project" value="InterPro"/>
</dbReference>
<dbReference type="PANTHER" id="PTHR33154">
    <property type="entry name" value="TRANSCRIPTIONAL REGULATOR, ARSR FAMILY"/>
    <property type="match status" value="1"/>
</dbReference>
<evidence type="ECO:0000313" key="6">
    <source>
        <dbReference type="Proteomes" id="UP000012062"/>
    </source>
</evidence>
<dbReference type="SMART" id="SM00418">
    <property type="entry name" value="HTH_ARSR"/>
    <property type="match status" value="1"/>
</dbReference>
<keyword evidence="3" id="KW-0804">Transcription</keyword>
<name>M5F3G2_9HYPH</name>
<evidence type="ECO:0000256" key="3">
    <source>
        <dbReference type="ARBA" id="ARBA00023163"/>
    </source>
</evidence>
<proteinExistence type="predicted"/>
<keyword evidence="1" id="KW-0805">Transcription regulation</keyword>
<gene>
    <name evidence="5" type="ORF">MESS2_300089</name>
</gene>
<organism evidence="5 6">
    <name type="scientific">Mesorhizobium metallidurans STM 2683</name>
    <dbReference type="NCBI Taxonomy" id="1297569"/>
    <lineage>
        <taxon>Bacteria</taxon>
        <taxon>Pseudomonadati</taxon>
        <taxon>Pseudomonadota</taxon>
        <taxon>Alphaproteobacteria</taxon>
        <taxon>Hyphomicrobiales</taxon>
        <taxon>Phyllobacteriaceae</taxon>
        <taxon>Mesorhizobium</taxon>
    </lineage>
</organism>
<protein>
    <submittedName>
        <fullName evidence="5">Bacterial regulatory proteins, ArsR family protein</fullName>
    </submittedName>
</protein>
<dbReference type="CDD" id="cd00090">
    <property type="entry name" value="HTH_ARSR"/>
    <property type="match status" value="1"/>
</dbReference>
<keyword evidence="2" id="KW-0238">DNA-binding</keyword>
<dbReference type="PRINTS" id="PR00778">
    <property type="entry name" value="HTHARSR"/>
</dbReference>
<dbReference type="SUPFAM" id="SSF46785">
    <property type="entry name" value="Winged helix' DNA-binding domain"/>
    <property type="match status" value="1"/>
</dbReference>
<accession>M5F3G2</accession>
<dbReference type="PANTHER" id="PTHR33154:SF33">
    <property type="entry name" value="TRANSCRIPTIONAL REPRESSOR SDPR"/>
    <property type="match status" value="1"/>
</dbReference>
<dbReference type="eggNOG" id="COG0640">
    <property type="taxonomic scope" value="Bacteria"/>
</dbReference>
<evidence type="ECO:0000256" key="1">
    <source>
        <dbReference type="ARBA" id="ARBA00023015"/>
    </source>
</evidence>
<dbReference type="Gene3D" id="1.10.10.10">
    <property type="entry name" value="Winged helix-like DNA-binding domain superfamily/Winged helix DNA-binding domain"/>
    <property type="match status" value="1"/>
</dbReference>
<feature type="domain" description="HTH arsR-type" evidence="4">
    <location>
        <begin position="2"/>
        <end position="97"/>
    </location>
</feature>
<evidence type="ECO:0000259" key="4">
    <source>
        <dbReference type="PROSITE" id="PS50987"/>
    </source>
</evidence>
<evidence type="ECO:0000313" key="5">
    <source>
        <dbReference type="EMBL" id="CCV06371.1"/>
    </source>
</evidence>
<dbReference type="InterPro" id="IPR036390">
    <property type="entry name" value="WH_DNA-bd_sf"/>
</dbReference>
<dbReference type="InterPro" id="IPR011991">
    <property type="entry name" value="ArsR-like_HTH"/>
</dbReference>
<dbReference type="InterPro" id="IPR036388">
    <property type="entry name" value="WH-like_DNA-bd_sf"/>
</dbReference>
<sequence length="110" mass="12497">MAETLSIDDYAKIFAALSEPMRLRMIQMIDDTDEMACTKLVETLGLAKATISYHVKILSQANLIRVRKQGRNYFYKARRDVLDNALKGVRQNLQKQRVAKNPPTGEVRAA</sequence>
<comment type="caution">
    <text evidence="5">The sequence shown here is derived from an EMBL/GenBank/DDBJ whole genome shotgun (WGS) entry which is preliminary data.</text>
</comment>
<evidence type="ECO:0000256" key="2">
    <source>
        <dbReference type="ARBA" id="ARBA00023125"/>
    </source>
</evidence>
<dbReference type="EMBL" id="CAUM01000096">
    <property type="protein sequence ID" value="CCV06371.1"/>
    <property type="molecule type" value="Genomic_DNA"/>
</dbReference>
<dbReference type="GO" id="GO:0003677">
    <property type="term" value="F:DNA binding"/>
    <property type="evidence" value="ECO:0007669"/>
    <property type="project" value="UniProtKB-KW"/>
</dbReference>
<dbReference type="PROSITE" id="PS50987">
    <property type="entry name" value="HTH_ARSR_2"/>
    <property type="match status" value="1"/>
</dbReference>
<dbReference type="Proteomes" id="UP000012062">
    <property type="component" value="Unassembled WGS sequence"/>
</dbReference>
<dbReference type="NCBIfam" id="NF033788">
    <property type="entry name" value="HTH_metalloreg"/>
    <property type="match status" value="1"/>
</dbReference>
<keyword evidence="6" id="KW-1185">Reference proteome</keyword>
<dbReference type="InterPro" id="IPR001845">
    <property type="entry name" value="HTH_ArsR_DNA-bd_dom"/>
</dbReference>
<dbReference type="AlphaFoldDB" id="M5F3G2"/>
<dbReference type="Pfam" id="PF12840">
    <property type="entry name" value="HTH_20"/>
    <property type="match status" value="1"/>
</dbReference>
<reference evidence="5 6" key="1">
    <citation type="submission" date="2013-02" db="EMBL/GenBank/DDBJ databases">
        <authorList>
            <person name="Genoscope - CEA"/>
        </authorList>
    </citation>
    <scope>NUCLEOTIDE SEQUENCE [LARGE SCALE GENOMIC DNA]</scope>
    <source>
        <strain evidence="5 6">STM 2683</strain>
    </source>
</reference>